<dbReference type="RefSeq" id="WP_005951833.1">
    <property type="nucleotide sequence ID" value="NZ_CP136423.1"/>
</dbReference>
<dbReference type="PATRIC" id="fig|476272.21.peg.137"/>
<dbReference type="PIRSF" id="PIRSF006603">
    <property type="entry name" value="DinF"/>
    <property type="match status" value="1"/>
</dbReference>
<feature type="transmembrane region" description="Helical" evidence="7">
    <location>
        <begin position="125"/>
        <end position="146"/>
    </location>
</feature>
<feature type="transmembrane region" description="Helical" evidence="7">
    <location>
        <begin position="306"/>
        <end position="328"/>
    </location>
</feature>
<keyword evidence="6 7" id="KW-0472">Membrane</keyword>
<evidence type="ECO:0000256" key="1">
    <source>
        <dbReference type="ARBA" id="ARBA00004651"/>
    </source>
</evidence>
<proteinExistence type="predicted"/>
<gene>
    <name evidence="8" type="ORF">RUMHYD_03461</name>
</gene>
<dbReference type="GeneID" id="86823278"/>
<feature type="transmembrane region" description="Helical" evidence="7">
    <location>
        <begin position="37"/>
        <end position="61"/>
    </location>
</feature>
<protein>
    <recommendedName>
        <fullName evidence="10">Multidrug export protein mepA</fullName>
    </recommendedName>
</protein>
<dbReference type="PANTHER" id="PTHR43823">
    <property type="entry name" value="SPORULATION PROTEIN YKVU"/>
    <property type="match status" value="1"/>
</dbReference>
<evidence type="ECO:0000256" key="6">
    <source>
        <dbReference type="ARBA" id="ARBA00023136"/>
    </source>
</evidence>
<dbReference type="Proteomes" id="UP000003100">
    <property type="component" value="Unassembled WGS sequence"/>
</dbReference>
<name>C0CRE7_BLAHS</name>
<comment type="subcellular location">
    <subcellularLocation>
        <location evidence="1">Cell membrane</location>
        <topology evidence="1">Multi-pass membrane protein</topology>
    </subcellularLocation>
</comment>
<dbReference type="eggNOG" id="COG0534">
    <property type="taxonomic scope" value="Bacteria"/>
</dbReference>
<dbReference type="PANTHER" id="PTHR43823:SF3">
    <property type="entry name" value="MULTIDRUG EXPORT PROTEIN MEPA"/>
    <property type="match status" value="1"/>
</dbReference>
<dbReference type="GO" id="GO:0015297">
    <property type="term" value="F:antiporter activity"/>
    <property type="evidence" value="ECO:0007669"/>
    <property type="project" value="InterPro"/>
</dbReference>
<comment type="caution">
    <text evidence="8">The sequence shown here is derived from an EMBL/GenBank/DDBJ whole genome shotgun (WGS) entry which is preliminary data.</text>
</comment>
<feature type="transmembrane region" description="Helical" evidence="7">
    <location>
        <begin position="257"/>
        <end position="276"/>
    </location>
</feature>
<evidence type="ECO:0000256" key="5">
    <source>
        <dbReference type="ARBA" id="ARBA00022989"/>
    </source>
</evidence>
<sequence length="435" mass="47145">MKKKFFSYVIPSILGFALSGVYAIVDGFFIGNSIGDAGLAAISIAYPITAFLQAMGTGIGMGGAVHFSISFGRRDYEAQKRFFSGTILLMLLASILTVGVLLLSSEQILRMFGAKGELLILAEEYIKYIIYGAVFQILGTGLVPIIRNTGSSFGAMTVMIAGFLTNIILDYLLVWVLPYGMAGAAVATIIGQAVTMLICIALLLRKRIRATVHFQGRFQHTLVTIFKTGISPFGLTFLPNITLIFMNKSAMIFGGESAVACYAVIAYITAIIQLLLQGVGDGSQPLISIYYGEKVFGQMRQICKMAYGFATAVALGCMAAVFLLRGQLPILFGTSEDISQMVYMALPFFIAGFLFVGVSRTTTSYFYATHENIFASILIYIEPALLLAILSTVPRVVGLTGVWLAVPLTQMLVCGLSVVLMRRKRTVHSFAVHEQ</sequence>
<dbReference type="GO" id="GO:0005886">
    <property type="term" value="C:plasma membrane"/>
    <property type="evidence" value="ECO:0007669"/>
    <property type="project" value="UniProtKB-SubCell"/>
</dbReference>
<feature type="transmembrane region" description="Helical" evidence="7">
    <location>
        <begin position="396"/>
        <end position="420"/>
    </location>
</feature>
<evidence type="ECO:0000256" key="4">
    <source>
        <dbReference type="ARBA" id="ARBA00022692"/>
    </source>
</evidence>
<accession>C0CRE7</accession>
<feature type="transmembrane region" description="Helical" evidence="7">
    <location>
        <begin position="182"/>
        <end position="204"/>
    </location>
</feature>
<keyword evidence="4 7" id="KW-0812">Transmembrane</keyword>
<feature type="transmembrane region" description="Helical" evidence="7">
    <location>
        <begin position="5"/>
        <end position="25"/>
    </location>
</feature>
<evidence type="ECO:0008006" key="10">
    <source>
        <dbReference type="Google" id="ProtNLM"/>
    </source>
</evidence>
<feature type="transmembrane region" description="Helical" evidence="7">
    <location>
        <begin position="372"/>
        <end position="390"/>
    </location>
</feature>
<dbReference type="Pfam" id="PF01554">
    <property type="entry name" value="MatE"/>
    <property type="match status" value="2"/>
</dbReference>
<reference evidence="8 9" key="1">
    <citation type="submission" date="2009-01" db="EMBL/GenBank/DDBJ databases">
        <authorList>
            <person name="Fulton L."/>
            <person name="Clifton S."/>
            <person name="Fulton B."/>
            <person name="Xu J."/>
            <person name="Minx P."/>
            <person name="Pepin K.H."/>
            <person name="Johnson M."/>
            <person name="Bhonagiri V."/>
            <person name="Nash W.E."/>
            <person name="Mardis E.R."/>
            <person name="Wilson R.K."/>
        </authorList>
    </citation>
    <scope>NUCLEOTIDE SEQUENCE [LARGE SCALE GENOMIC DNA]</scope>
    <source>
        <strain evidence="9">DSM 10507 / JCM 14656 / S5a33</strain>
    </source>
</reference>
<dbReference type="HOGENOM" id="CLU_012893_0_2_9"/>
<feature type="transmembrane region" description="Helical" evidence="7">
    <location>
        <begin position="340"/>
        <end position="360"/>
    </location>
</feature>
<dbReference type="EMBL" id="ACBZ01000185">
    <property type="protein sequence ID" value="EEG47658.1"/>
    <property type="molecule type" value="Genomic_DNA"/>
</dbReference>
<keyword evidence="5 7" id="KW-1133">Transmembrane helix</keyword>
<evidence type="ECO:0000313" key="8">
    <source>
        <dbReference type="EMBL" id="EEG47658.1"/>
    </source>
</evidence>
<feature type="transmembrane region" description="Helical" evidence="7">
    <location>
        <begin position="225"/>
        <end position="245"/>
    </location>
</feature>
<keyword evidence="3" id="KW-1003">Cell membrane</keyword>
<dbReference type="InterPro" id="IPR002528">
    <property type="entry name" value="MATE_fam"/>
</dbReference>
<reference evidence="8 9" key="2">
    <citation type="submission" date="2009-02" db="EMBL/GenBank/DDBJ databases">
        <title>Draft genome sequence of Blautia hydrogenotrophica DSM 10507 (Ruminococcus hydrogenotrophicus DSM 10507).</title>
        <authorList>
            <person name="Sudarsanam P."/>
            <person name="Ley R."/>
            <person name="Guruge J."/>
            <person name="Turnbaugh P.J."/>
            <person name="Mahowald M."/>
            <person name="Liep D."/>
            <person name="Gordon J."/>
        </authorList>
    </citation>
    <scope>NUCLEOTIDE SEQUENCE [LARGE SCALE GENOMIC DNA]</scope>
    <source>
        <strain evidence="9">DSM 10507 / JCM 14656 / S5a33</strain>
    </source>
</reference>
<evidence type="ECO:0000256" key="7">
    <source>
        <dbReference type="SAM" id="Phobius"/>
    </source>
</evidence>
<evidence type="ECO:0000256" key="3">
    <source>
        <dbReference type="ARBA" id="ARBA00022475"/>
    </source>
</evidence>
<feature type="transmembrane region" description="Helical" evidence="7">
    <location>
        <begin position="153"/>
        <end position="176"/>
    </location>
</feature>
<dbReference type="InterPro" id="IPR048279">
    <property type="entry name" value="MdtK-like"/>
</dbReference>
<evidence type="ECO:0000256" key="2">
    <source>
        <dbReference type="ARBA" id="ARBA00022448"/>
    </source>
</evidence>
<dbReference type="InterPro" id="IPR051327">
    <property type="entry name" value="MATE_MepA_subfamily"/>
</dbReference>
<dbReference type="GO" id="GO:0042910">
    <property type="term" value="F:xenobiotic transmembrane transporter activity"/>
    <property type="evidence" value="ECO:0007669"/>
    <property type="project" value="InterPro"/>
</dbReference>
<dbReference type="AlphaFoldDB" id="C0CRE7"/>
<feature type="transmembrane region" description="Helical" evidence="7">
    <location>
        <begin position="82"/>
        <end position="105"/>
    </location>
</feature>
<evidence type="ECO:0000313" key="9">
    <source>
        <dbReference type="Proteomes" id="UP000003100"/>
    </source>
</evidence>
<keyword evidence="9" id="KW-1185">Reference proteome</keyword>
<keyword evidence="2" id="KW-0813">Transport</keyword>
<organism evidence="8 9">
    <name type="scientific">Blautia hydrogenotrophica (strain DSM 10507 / JCM 14656 / S5a33)</name>
    <name type="common">Ruminococcus hydrogenotrophicus</name>
    <dbReference type="NCBI Taxonomy" id="476272"/>
    <lineage>
        <taxon>Bacteria</taxon>
        <taxon>Bacillati</taxon>
        <taxon>Bacillota</taxon>
        <taxon>Clostridia</taxon>
        <taxon>Lachnospirales</taxon>
        <taxon>Lachnospiraceae</taxon>
        <taxon>Blautia</taxon>
    </lineage>
</organism>